<evidence type="ECO:0000256" key="1">
    <source>
        <dbReference type="SAM" id="MobiDB-lite"/>
    </source>
</evidence>
<gene>
    <name evidence="3" type="ORF">LshimejAT787_1100530</name>
</gene>
<evidence type="ECO:0000313" key="4">
    <source>
        <dbReference type="Proteomes" id="UP001063166"/>
    </source>
</evidence>
<name>A0A9P3UQW2_LYOSH</name>
<proteinExistence type="predicted"/>
<dbReference type="Gene3D" id="3.40.50.300">
    <property type="entry name" value="P-loop containing nucleotide triphosphate hydrolases"/>
    <property type="match status" value="1"/>
</dbReference>
<dbReference type="SUPFAM" id="SSF52540">
    <property type="entry name" value="P-loop containing nucleoside triphosphate hydrolases"/>
    <property type="match status" value="1"/>
</dbReference>
<protein>
    <recommendedName>
        <fullName evidence="2">Novel STAND NTPase 1 domain-containing protein</fullName>
    </recommendedName>
</protein>
<evidence type="ECO:0000313" key="3">
    <source>
        <dbReference type="EMBL" id="GLB42038.1"/>
    </source>
</evidence>
<dbReference type="PRINTS" id="PR00364">
    <property type="entry name" value="DISEASERSIST"/>
</dbReference>
<dbReference type="InterPro" id="IPR027417">
    <property type="entry name" value="P-loop_NTPase"/>
</dbReference>
<dbReference type="GO" id="GO:0007166">
    <property type="term" value="P:cell surface receptor signaling pathway"/>
    <property type="evidence" value="ECO:0007669"/>
    <property type="project" value="InterPro"/>
</dbReference>
<accession>A0A9P3UQW2</accession>
<dbReference type="Pfam" id="PF20703">
    <property type="entry name" value="nSTAND1"/>
    <property type="match status" value="1"/>
</dbReference>
<organism evidence="3 4">
    <name type="scientific">Lyophyllum shimeji</name>
    <name type="common">Hon-shimeji</name>
    <name type="synonym">Tricholoma shimeji</name>
    <dbReference type="NCBI Taxonomy" id="47721"/>
    <lineage>
        <taxon>Eukaryota</taxon>
        <taxon>Fungi</taxon>
        <taxon>Dikarya</taxon>
        <taxon>Basidiomycota</taxon>
        <taxon>Agaricomycotina</taxon>
        <taxon>Agaricomycetes</taxon>
        <taxon>Agaricomycetidae</taxon>
        <taxon>Agaricales</taxon>
        <taxon>Tricholomatineae</taxon>
        <taxon>Lyophyllaceae</taxon>
        <taxon>Lyophyllum</taxon>
    </lineage>
</organism>
<comment type="caution">
    <text evidence="3">The sequence shown here is derived from an EMBL/GenBank/DDBJ whole genome shotgun (WGS) entry which is preliminary data.</text>
</comment>
<dbReference type="InterPro" id="IPR049052">
    <property type="entry name" value="nSTAND1"/>
</dbReference>
<dbReference type="InterPro" id="IPR036537">
    <property type="entry name" value="Adaptor_Cbl_N_dom_sf"/>
</dbReference>
<dbReference type="SUPFAM" id="SSF48452">
    <property type="entry name" value="TPR-like"/>
    <property type="match status" value="2"/>
</dbReference>
<feature type="domain" description="Novel STAND NTPase 1" evidence="2">
    <location>
        <begin position="297"/>
        <end position="439"/>
    </location>
</feature>
<dbReference type="CDD" id="cd21037">
    <property type="entry name" value="MLKL_NTD"/>
    <property type="match status" value="1"/>
</dbReference>
<sequence length="1297" mass="143531">MGRLRTKPRPSLSGAVIFYGVSGSSSQCKSREIQGATQIHESPEGGIADHQTVVPPPSTSPSPITNDASSITSSLDLNTDSSSYTSLSSLSIKLQENRLDAGVVTKSYTKPSGRLTRSDVSTVLGLAKDTIALFVHVPYVQVVATVIQRIIAIADNVQNNKDRSLELIDKVVLYAGVIFDALNNSDTRSGNDLDGLKSELLQIANILESIYEILETLSVSTITARINRVFLRDEISGQLAEQDRRLDTVITSFQLKSSIVLRRAIHVEATQQSVAAQRSKPDAQSSRPIVRLRSRPQIMFGRDKEIGDMVDVILQQPPARLAILGPGGIGKTSLALAVLHDKRIAAKFDKNRLFISCEAATSVDHIIGDLALSLQITGDRCSGQLFDAVLALLHQSTFLVVFDNLETPWEVSSARADVEQFLQELADLKSVTMLVTIRGSQHPPGVSWSELLPPLKPVDLESALKIFTAISHKRDEYAEKLVQAVDRVPLAVTLLGNLAAVDGETTEALWHRWCEENVDMVESGDGRLNSLDCSIELSLSSPRIRRDPGALNLLSLLSLLPDGVTSETASFLEGGIPGILHTKRALATLRQNALLSADSCGSIRILSPIRLYMRARHPPSPDSRRFLQDYFLDLARHGVYHNDPVMKKRLSVESGNIEAMLTDSLDFPLDRPMEDVVGAVLAFCHHTYLFGLGSSGAVSLAAEKLICIPPSPSNLTPPVKRVTRPRRLLVFRFRKDAPKVLPVSDNKGPPVEKCANSTLRLRGDCFGCWGQLLSRQLRFEEAQNKFELAIQLHVEAGDTSGHAYDLHNLGCLLSRGASTFSRAQSCFKEALALHEQLGDQVGAAYDLMGFGQLLLQQAKFCEAETAFKKALQFFTECGDELGRASALNNLGHAVLSYSTPREADQYFLQALQINRTTGDVIGQADSLAGLACTLLLRSRFSEARQRIGEAIALRSPIENPDHLHILGRVFVAEYEFDQAVEMLSRAEGLHAQMDDAHGIAEDKRYRLQIDFFRGQLADPDLMRPDGWALRQRLSDLEDLHKEDQLGLADTQSTIGMIGHIIFYNNGTKHFKKALATHTELGSLLGQAFNHHQLECYYLRWGVFEEAKANLRKALELHERTENVQGQADDYNKLAELSLRQGLFQEALMRIACHALKLHTQIGDIAGQADDIYIQACVFLEQYRLEEAEDTIRRALELHWKAGFLYGQALDLATLSSIMWQRCTGQEATPSDRAAALETLDRAAVAFARCLAKREVSQCHLRYVEMLREDLSLKDIPTRVLTWEYPDSDDSDDEWDSY</sequence>
<dbReference type="Gene3D" id="1.20.930.20">
    <property type="entry name" value="Adaptor protein Cbl, N-terminal domain"/>
    <property type="match status" value="1"/>
</dbReference>
<dbReference type="SMART" id="SM00028">
    <property type="entry name" value="TPR"/>
    <property type="match status" value="7"/>
</dbReference>
<evidence type="ECO:0000259" key="2">
    <source>
        <dbReference type="Pfam" id="PF20703"/>
    </source>
</evidence>
<dbReference type="Proteomes" id="UP001063166">
    <property type="component" value="Unassembled WGS sequence"/>
</dbReference>
<dbReference type="Gene3D" id="1.25.40.10">
    <property type="entry name" value="Tetratricopeptide repeat domain"/>
    <property type="match status" value="2"/>
</dbReference>
<dbReference type="InterPro" id="IPR059179">
    <property type="entry name" value="MLKL-like_MCAfunc"/>
</dbReference>
<keyword evidence="4" id="KW-1185">Reference proteome</keyword>
<dbReference type="InterPro" id="IPR011990">
    <property type="entry name" value="TPR-like_helical_dom_sf"/>
</dbReference>
<reference evidence="3" key="1">
    <citation type="submission" date="2022-07" db="EMBL/GenBank/DDBJ databases">
        <title>The genome of Lyophyllum shimeji provides insight into the initial evolution of ectomycorrhizal fungal genome.</title>
        <authorList>
            <person name="Kobayashi Y."/>
            <person name="Shibata T."/>
            <person name="Hirakawa H."/>
            <person name="Shigenobu S."/>
            <person name="Nishiyama T."/>
            <person name="Yamada A."/>
            <person name="Hasebe M."/>
            <person name="Kawaguchi M."/>
        </authorList>
    </citation>
    <scope>NUCLEOTIDE SEQUENCE</scope>
    <source>
        <strain evidence="3">AT787</strain>
    </source>
</reference>
<feature type="region of interest" description="Disordered" evidence="1">
    <location>
        <begin position="42"/>
        <end position="72"/>
    </location>
</feature>
<dbReference type="OrthoDB" id="621413at2759"/>
<dbReference type="InterPro" id="IPR019734">
    <property type="entry name" value="TPR_rpt"/>
</dbReference>
<dbReference type="PANTHER" id="PTHR47691">
    <property type="entry name" value="REGULATOR-RELATED"/>
    <property type="match status" value="1"/>
</dbReference>
<dbReference type="PANTHER" id="PTHR47691:SF3">
    <property type="entry name" value="HTH-TYPE TRANSCRIPTIONAL REGULATOR RV0890C-RELATED"/>
    <property type="match status" value="1"/>
</dbReference>
<dbReference type="EMBL" id="BRPK01000011">
    <property type="protein sequence ID" value="GLB42038.1"/>
    <property type="molecule type" value="Genomic_DNA"/>
</dbReference>